<reference evidence="1 2" key="1">
    <citation type="journal article" date="2009" name="J. Bacteriol.">
        <title>Complete genome sequence of the anaerobic, protein-degrading hyperthermophilic crenarchaeon Desulfurococcus kamchatkensis.</title>
        <authorList>
            <person name="Ravin N.V."/>
            <person name="Mardanov A.V."/>
            <person name="Beletsky A.V."/>
            <person name="Kublanov I.V."/>
            <person name="Kolganova T.V."/>
            <person name="Lebedinsky A.V."/>
            <person name="Chernyh N.A."/>
            <person name="Bonch-Osmolovskaya E.A."/>
            <person name="Skryabin K.G."/>
        </authorList>
    </citation>
    <scope>NUCLEOTIDE SEQUENCE [LARGE SCALE GENOMIC DNA]</scope>
    <source>
        <strain evidence="2">DSM 18924 / JCM 16383 / VKM B-2413 / 1221n</strain>
    </source>
</reference>
<dbReference type="STRING" id="490899.DKAM_1459"/>
<dbReference type="EMBL" id="CP001140">
    <property type="protein sequence ID" value="ACL11785.1"/>
    <property type="molecule type" value="Genomic_DNA"/>
</dbReference>
<evidence type="ECO:0000313" key="2">
    <source>
        <dbReference type="Proteomes" id="UP000006903"/>
    </source>
</evidence>
<keyword evidence="1" id="KW-0378">Hydrolase</keyword>
<dbReference type="Gene3D" id="3.30.70.1230">
    <property type="entry name" value="Nucleotide cyclase"/>
    <property type="match status" value="1"/>
</dbReference>
<accession>B8D6Q4</accession>
<dbReference type="KEGG" id="dka:DKAM_1459"/>
<dbReference type="InterPro" id="IPR029787">
    <property type="entry name" value="Nucleotide_cyclase"/>
</dbReference>
<dbReference type="GO" id="GO:0016787">
    <property type="term" value="F:hydrolase activity"/>
    <property type="evidence" value="ECO:0007669"/>
    <property type="project" value="UniProtKB-KW"/>
</dbReference>
<organism evidence="1 2">
    <name type="scientific">Desulfurococcus amylolyticus (strain DSM 18924 / JCM 16383 / VKM B-2413 / 1221n)</name>
    <name type="common">Desulfurococcus kamchatkensis</name>
    <dbReference type="NCBI Taxonomy" id="490899"/>
    <lineage>
        <taxon>Archaea</taxon>
        <taxon>Thermoproteota</taxon>
        <taxon>Thermoprotei</taxon>
        <taxon>Desulfurococcales</taxon>
        <taxon>Desulfurococcaceae</taxon>
        <taxon>Desulfurococcus</taxon>
    </lineage>
</organism>
<dbReference type="RefSeq" id="WP_012609126.1">
    <property type="nucleotide sequence ID" value="NC_011766.1"/>
</dbReference>
<dbReference type="Proteomes" id="UP000006903">
    <property type="component" value="Chromosome"/>
</dbReference>
<protein>
    <submittedName>
        <fullName evidence="1">GTP cyclohydrolase III</fullName>
    </submittedName>
</protein>
<gene>
    <name evidence="1" type="ordered locus">DKAM_1459</name>
</gene>
<dbReference type="AlphaFoldDB" id="B8D6Q4"/>
<name>B8D6Q4_DESA1</name>
<sequence>MPRYTIIKLRELHRYLNNKKYSEKIRYLLEYGYNVHSIINRVLQSYGGIVFNLDTGEYIALTNGIGEDIHRELLIELDRETIHGVQMASVTASNPLTALLGASIYFSKGHRFVFEEEAGSRDEYWVASIQLPLFSSSYDAYIVYNSLYNSIHRAAEKYGGLLVEKTTGLVTIVGGKELGSLVNELSSIGFVGVGVSPIGRNAYRNAFKALQLLIDGVVDGRLHIIQG</sequence>
<evidence type="ECO:0000313" key="1">
    <source>
        <dbReference type="EMBL" id="ACL11785.1"/>
    </source>
</evidence>
<dbReference type="eggNOG" id="arCOG04202">
    <property type="taxonomic scope" value="Archaea"/>
</dbReference>
<proteinExistence type="predicted"/>
<dbReference type="HOGENOM" id="CLU_1217528_0_0_2"/>
<dbReference type="GeneID" id="7171485"/>